<evidence type="ECO:0000256" key="6">
    <source>
        <dbReference type="ARBA" id="ARBA00022989"/>
    </source>
</evidence>
<comment type="similarity">
    <text evidence="2">Belongs to the binding-protein-dependent transport system permease family. HisMQ subfamily.</text>
</comment>
<dbReference type="NCBIfam" id="TIGR01726">
    <property type="entry name" value="HEQRo_perm_3TM"/>
    <property type="match status" value="1"/>
</dbReference>
<evidence type="ECO:0000313" key="11">
    <source>
        <dbReference type="Proteomes" id="UP000654304"/>
    </source>
</evidence>
<organism evidence="10 11">
    <name type="scientific">Undibacterium curvum</name>
    <dbReference type="NCBI Taxonomy" id="2762294"/>
    <lineage>
        <taxon>Bacteria</taxon>
        <taxon>Pseudomonadati</taxon>
        <taxon>Pseudomonadota</taxon>
        <taxon>Betaproteobacteria</taxon>
        <taxon>Burkholderiales</taxon>
        <taxon>Oxalobacteraceae</taxon>
        <taxon>Undibacterium</taxon>
    </lineage>
</organism>
<dbReference type="RefSeq" id="WP_186903232.1">
    <property type="nucleotide sequence ID" value="NZ_JACOGD010000003.1"/>
</dbReference>
<dbReference type="InterPro" id="IPR010065">
    <property type="entry name" value="AA_ABC_transptr_permease_3TM"/>
</dbReference>
<protein>
    <submittedName>
        <fullName evidence="10">Amino acid ABC transporter permease</fullName>
    </submittedName>
</protein>
<comment type="subcellular location">
    <subcellularLocation>
        <location evidence="1">Cell inner membrane</location>
        <topology evidence="1">Multi-pass membrane protein</topology>
    </subcellularLocation>
    <subcellularLocation>
        <location evidence="8">Cell membrane</location>
        <topology evidence="8">Multi-pass membrane protein</topology>
    </subcellularLocation>
</comment>
<keyword evidence="11" id="KW-1185">Reference proteome</keyword>
<keyword evidence="5 8" id="KW-0812">Transmembrane</keyword>
<feature type="domain" description="ABC transmembrane type-1" evidence="9">
    <location>
        <begin position="24"/>
        <end position="234"/>
    </location>
</feature>
<dbReference type="PROSITE" id="PS50928">
    <property type="entry name" value="ABC_TM1"/>
    <property type="match status" value="1"/>
</dbReference>
<feature type="transmembrane region" description="Helical" evidence="8">
    <location>
        <begin position="59"/>
        <end position="82"/>
    </location>
</feature>
<dbReference type="PANTHER" id="PTHR30614:SF47">
    <property type="entry name" value="ABC TRANSPORTER PERMEASE"/>
    <property type="match status" value="1"/>
</dbReference>
<feature type="transmembrane region" description="Helical" evidence="8">
    <location>
        <begin position="20"/>
        <end position="47"/>
    </location>
</feature>
<evidence type="ECO:0000256" key="7">
    <source>
        <dbReference type="ARBA" id="ARBA00023136"/>
    </source>
</evidence>
<comment type="caution">
    <text evidence="10">The sequence shown here is derived from an EMBL/GenBank/DDBJ whole genome shotgun (WGS) entry which is preliminary data.</text>
</comment>
<dbReference type="Pfam" id="PF00528">
    <property type="entry name" value="BPD_transp_1"/>
    <property type="match status" value="1"/>
</dbReference>
<evidence type="ECO:0000256" key="1">
    <source>
        <dbReference type="ARBA" id="ARBA00004429"/>
    </source>
</evidence>
<evidence type="ECO:0000256" key="8">
    <source>
        <dbReference type="RuleBase" id="RU363032"/>
    </source>
</evidence>
<dbReference type="InterPro" id="IPR043429">
    <property type="entry name" value="ArtM/GltK/GlnP/TcyL/YhdX-like"/>
</dbReference>
<name>A0ABR7A3Y0_9BURK</name>
<accession>A0ABR7A3Y0</accession>
<evidence type="ECO:0000256" key="5">
    <source>
        <dbReference type="ARBA" id="ARBA00022692"/>
    </source>
</evidence>
<evidence type="ECO:0000256" key="3">
    <source>
        <dbReference type="ARBA" id="ARBA00022448"/>
    </source>
</evidence>
<feature type="transmembrane region" description="Helical" evidence="8">
    <location>
        <begin position="180"/>
        <end position="201"/>
    </location>
</feature>
<sequence length="247" mass="27318">MSGFHLDWNGVLSGPPASWLLAGLLNTGLITVLGSIAASVLALALILLRTSELRALRNLAQGIVLVFRNTPLLVQIFFWYFAVYPALPEAVRDWIVSDHWFSPLANGFRCLSPEFFCAWLGLSWFTAAFLAEELRAGLQAVPPGQAEAARSQGFSRWKTLRYILLPQAMRNAWQPMIGQYLNLMKLSSLASGIGFAEIIYSTRQIESFNAHAIEAYAIATLLYLILGLLMGQLLLRFGPARHSGFST</sequence>
<dbReference type="InterPro" id="IPR000515">
    <property type="entry name" value="MetI-like"/>
</dbReference>
<dbReference type="EMBL" id="JACOGD010000003">
    <property type="protein sequence ID" value="MBC3931491.1"/>
    <property type="molecule type" value="Genomic_DNA"/>
</dbReference>
<proteinExistence type="inferred from homology"/>
<dbReference type="CDD" id="cd06261">
    <property type="entry name" value="TM_PBP2"/>
    <property type="match status" value="1"/>
</dbReference>
<keyword evidence="7 8" id="KW-0472">Membrane</keyword>
<feature type="transmembrane region" description="Helical" evidence="8">
    <location>
        <begin position="213"/>
        <end position="235"/>
    </location>
</feature>
<evidence type="ECO:0000313" key="10">
    <source>
        <dbReference type="EMBL" id="MBC3931491.1"/>
    </source>
</evidence>
<evidence type="ECO:0000256" key="4">
    <source>
        <dbReference type="ARBA" id="ARBA00022475"/>
    </source>
</evidence>
<keyword evidence="4" id="KW-1003">Cell membrane</keyword>
<keyword evidence="6 8" id="KW-1133">Transmembrane helix</keyword>
<keyword evidence="3 8" id="KW-0813">Transport</keyword>
<dbReference type="InterPro" id="IPR035906">
    <property type="entry name" value="MetI-like_sf"/>
</dbReference>
<dbReference type="Gene3D" id="1.10.3720.10">
    <property type="entry name" value="MetI-like"/>
    <property type="match status" value="1"/>
</dbReference>
<reference evidence="10 11" key="1">
    <citation type="submission" date="2020-08" db="EMBL/GenBank/DDBJ databases">
        <title>Novel species isolated from subtropical streams in China.</title>
        <authorList>
            <person name="Lu H."/>
        </authorList>
    </citation>
    <scope>NUCLEOTIDE SEQUENCE [LARGE SCALE GENOMIC DNA]</scope>
    <source>
        <strain evidence="10 11">CY22W</strain>
    </source>
</reference>
<dbReference type="PANTHER" id="PTHR30614">
    <property type="entry name" value="MEMBRANE COMPONENT OF AMINO ACID ABC TRANSPORTER"/>
    <property type="match status" value="1"/>
</dbReference>
<dbReference type="SUPFAM" id="SSF161098">
    <property type="entry name" value="MetI-like"/>
    <property type="match status" value="1"/>
</dbReference>
<evidence type="ECO:0000259" key="9">
    <source>
        <dbReference type="PROSITE" id="PS50928"/>
    </source>
</evidence>
<dbReference type="Proteomes" id="UP000654304">
    <property type="component" value="Unassembled WGS sequence"/>
</dbReference>
<gene>
    <name evidence="10" type="ORF">H8K43_07410</name>
</gene>
<evidence type="ECO:0000256" key="2">
    <source>
        <dbReference type="ARBA" id="ARBA00010072"/>
    </source>
</evidence>